<dbReference type="InterPro" id="IPR036513">
    <property type="entry name" value="STAS_dom_sf"/>
</dbReference>
<dbReference type="NCBIfam" id="TIGR00377">
    <property type="entry name" value="ant_ant_sig"/>
    <property type="match status" value="1"/>
</dbReference>
<sequence length="112" mass="12494">MQLTAIRETSGVLLIRLDEAHLDASNVKAFKEAINPLLEDYQRVVFDMSALSFVDSSGLGALIACLRRTHKSQGDFKLCGMLRPVQALFELMRMHRVFSIHATAEDAVRAFA</sequence>
<gene>
    <name evidence="4" type="ORF">BKK80_33660</name>
</gene>
<evidence type="ECO:0000313" key="4">
    <source>
        <dbReference type="EMBL" id="AOZ10512.1"/>
    </source>
</evidence>
<dbReference type="PANTHER" id="PTHR33495:SF2">
    <property type="entry name" value="ANTI-SIGMA FACTOR ANTAGONIST TM_1081-RELATED"/>
    <property type="match status" value="1"/>
</dbReference>
<dbReference type="InterPro" id="IPR002645">
    <property type="entry name" value="STAS_dom"/>
</dbReference>
<evidence type="ECO:0000256" key="2">
    <source>
        <dbReference type="RuleBase" id="RU003749"/>
    </source>
</evidence>
<evidence type="ECO:0000256" key="1">
    <source>
        <dbReference type="ARBA" id="ARBA00009013"/>
    </source>
</evidence>
<comment type="similarity">
    <text evidence="1 2">Belongs to the anti-sigma-factor antagonist family.</text>
</comment>
<dbReference type="Gene3D" id="3.30.750.24">
    <property type="entry name" value="STAS domain"/>
    <property type="match status" value="1"/>
</dbReference>
<evidence type="ECO:0000259" key="3">
    <source>
        <dbReference type="PROSITE" id="PS50801"/>
    </source>
</evidence>
<dbReference type="EMBL" id="CP017755">
    <property type="protein sequence ID" value="AOZ10512.1"/>
    <property type="molecule type" value="Genomic_DNA"/>
</dbReference>
<organism evidence="4 5">
    <name type="scientific">Cupriavidus malaysiensis</name>
    <dbReference type="NCBI Taxonomy" id="367825"/>
    <lineage>
        <taxon>Bacteria</taxon>
        <taxon>Pseudomonadati</taxon>
        <taxon>Pseudomonadota</taxon>
        <taxon>Betaproteobacteria</taxon>
        <taxon>Burkholderiales</taxon>
        <taxon>Burkholderiaceae</taxon>
        <taxon>Cupriavidus</taxon>
    </lineage>
</organism>
<dbReference type="PROSITE" id="PS50801">
    <property type="entry name" value="STAS"/>
    <property type="match status" value="1"/>
</dbReference>
<proteinExistence type="inferred from homology"/>
<keyword evidence="5" id="KW-1185">Reference proteome</keyword>
<dbReference type="Proteomes" id="UP000177515">
    <property type="component" value="Chromosome 2"/>
</dbReference>
<dbReference type="SUPFAM" id="SSF52091">
    <property type="entry name" value="SpoIIaa-like"/>
    <property type="match status" value="1"/>
</dbReference>
<evidence type="ECO:0000313" key="5">
    <source>
        <dbReference type="Proteomes" id="UP000177515"/>
    </source>
</evidence>
<feature type="domain" description="STAS" evidence="3">
    <location>
        <begin position="22"/>
        <end position="111"/>
    </location>
</feature>
<protein>
    <recommendedName>
        <fullName evidence="2">Anti-sigma factor antagonist</fullName>
    </recommendedName>
</protein>
<name>A0ABN4TTB4_9BURK</name>
<dbReference type="InterPro" id="IPR003658">
    <property type="entry name" value="Anti-sigma_ant"/>
</dbReference>
<dbReference type="RefSeq" id="WP_071017871.1">
    <property type="nucleotide sequence ID" value="NZ_CP017755.1"/>
</dbReference>
<dbReference type="CDD" id="cd07043">
    <property type="entry name" value="STAS_anti-anti-sigma_factors"/>
    <property type="match status" value="1"/>
</dbReference>
<reference evidence="4 5" key="1">
    <citation type="submission" date="2016-10" db="EMBL/GenBank/DDBJ databases">
        <title>Complete genome sequences of three Cupriavidus strains isolated from various Malaysian environments.</title>
        <authorList>
            <person name="Abdullah A.A.-A."/>
            <person name="Shafie N.A.H."/>
            <person name="Lau N.S."/>
        </authorList>
    </citation>
    <scope>NUCLEOTIDE SEQUENCE [LARGE SCALE GENOMIC DNA]</scope>
    <source>
        <strain evidence="4 5">USMAA1020</strain>
    </source>
</reference>
<dbReference type="PANTHER" id="PTHR33495">
    <property type="entry name" value="ANTI-SIGMA FACTOR ANTAGONIST TM_1081-RELATED-RELATED"/>
    <property type="match status" value="1"/>
</dbReference>
<dbReference type="Pfam" id="PF01740">
    <property type="entry name" value="STAS"/>
    <property type="match status" value="1"/>
</dbReference>
<accession>A0ABN4TTB4</accession>